<protein>
    <submittedName>
        <fullName evidence="2">Uncharacterized protein</fullName>
    </submittedName>
</protein>
<dbReference type="EMBL" id="SDMP01000007">
    <property type="protein sequence ID" value="RYR49820.1"/>
    <property type="molecule type" value="Genomic_DNA"/>
</dbReference>
<evidence type="ECO:0000256" key="1">
    <source>
        <dbReference type="SAM" id="MobiDB-lite"/>
    </source>
</evidence>
<accession>A0A445CFY7</accession>
<dbReference type="Proteomes" id="UP000289738">
    <property type="component" value="Chromosome A07"/>
</dbReference>
<evidence type="ECO:0000313" key="3">
    <source>
        <dbReference type="Proteomes" id="UP000289738"/>
    </source>
</evidence>
<dbReference type="AlphaFoldDB" id="A0A445CFY7"/>
<comment type="caution">
    <text evidence="2">The sequence shown here is derived from an EMBL/GenBank/DDBJ whole genome shotgun (WGS) entry which is preliminary data.</text>
</comment>
<organism evidence="2 3">
    <name type="scientific">Arachis hypogaea</name>
    <name type="common">Peanut</name>
    <dbReference type="NCBI Taxonomy" id="3818"/>
    <lineage>
        <taxon>Eukaryota</taxon>
        <taxon>Viridiplantae</taxon>
        <taxon>Streptophyta</taxon>
        <taxon>Embryophyta</taxon>
        <taxon>Tracheophyta</taxon>
        <taxon>Spermatophyta</taxon>
        <taxon>Magnoliopsida</taxon>
        <taxon>eudicotyledons</taxon>
        <taxon>Gunneridae</taxon>
        <taxon>Pentapetalae</taxon>
        <taxon>rosids</taxon>
        <taxon>fabids</taxon>
        <taxon>Fabales</taxon>
        <taxon>Fabaceae</taxon>
        <taxon>Papilionoideae</taxon>
        <taxon>50 kb inversion clade</taxon>
        <taxon>dalbergioids sensu lato</taxon>
        <taxon>Dalbergieae</taxon>
        <taxon>Pterocarpus clade</taxon>
        <taxon>Arachis</taxon>
    </lineage>
</organism>
<keyword evidence="3" id="KW-1185">Reference proteome</keyword>
<evidence type="ECO:0000313" key="2">
    <source>
        <dbReference type="EMBL" id="RYR49820.1"/>
    </source>
</evidence>
<dbReference type="PANTHER" id="PTHR33144">
    <property type="entry name" value="OS10G0409366 PROTEIN-RELATED"/>
    <property type="match status" value="1"/>
</dbReference>
<feature type="compositionally biased region" description="Basic residues" evidence="1">
    <location>
        <begin position="18"/>
        <end position="33"/>
    </location>
</feature>
<reference evidence="2 3" key="1">
    <citation type="submission" date="2019-01" db="EMBL/GenBank/DDBJ databases">
        <title>Sequencing of cultivated peanut Arachis hypogaea provides insights into genome evolution and oil improvement.</title>
        <authorList>
            <person name="Chen X."/>
        </authorList>
    </citation>
    <scope>NUCLEOTIDE SEQUENCE [LARGE SCALE GENOMIC DNA]</scope>
    <source>
        <strain evidence="3">cv. Fuhuasheng</strain>
        <tissue evidence="2">Leaves</tissue>
    </source>
</reference>
<gene>
    <name evidence="2" type="ORF">Ahy_A07g036339</name>
</gene>
<feature type="region of interest" description="Disordered" evidence="1">
    <location>
        <begin position="11"/>
        <end position="33"/>
    </location>
</feature>
<name>A0A445CFY7_ARAHY</name>
<proteinExistence type="predicted"/>
<sequence>MDIRDLYVSEPEESMKDTKRKREKRPMKKYQSMKRRKLIKKYQSPKKSLKVVKNTRLVSSPNVLKREGLYNLKMKKMNILNRILYMLEKMFISKMMKMFFYFKVILAREKRYLPSHSRSLSSKGTSQQEHIVQSIKRRRLVQFKEKEDEHIEPNVVYAKENVHLSNDENVSNSFTLKLSWHEKKDIFQVILGTSQQEHIAQSSSIQNEVHSHNLLDDDFLNNGEVDGVAISRKKWNTTWSVIVVDEQGVEKSMHLKKHVLIEWNGSSQPITESGGLLGGVLGLIASNFNNFLIIYKTWHKVPMQYKDVVLENTIKKIFVVNNDEHKRYILSNLGNKWKNNRCKLFNEHCKSELSWDVNVNLNSIGVSKDHWTTFLEYRLSPKTQELCENNATNRKLKLGDNLVEKKYFLSLTRKKMEHLKTYKRKLVRVLLKMKHMLKYLAKRIR</sequence>
<dbReference type="PANTHER" id="PTHR33144:SF45">
    <property type="entry name" value="TRANSPOSASE TNP1_EN_SPM-LIKE DOMAIN-CONTAINING PROTEIN"/>
    <property type="match status" value="1"/>
</dbReference>